<keyword evidence="7 13" id="KW-0378">Hydrolase</keyword>
<gene>
    <name evidence="18" type="ORF">K466DRAFT_502626</name>
</gene>
<evidence type="ECO:0000256" key="5">
    <source>
        <dbReference type="ARBA" id="ARBA00022692"/>
    </source>
</evidence>
<dbReference type="InterPro" id="IPR000595">
    <property type="entry name" value="cNMP-bd_dom"/>
</dbReference>
<dbReference type="SUPFAM" id="SSF52151">
    <property type="entry name" value="FabD/lysophospholipase-like"/>
    <property type="match status" value="1"/>
</dbReference>
<dbReference type="GO" id="GO:0004622">
    <property type="term" value="F:phosphatidylcholine lysophospholipase activity"/>
    <property type="evidence" value="ECO:0007669"/>
    <property type="project" value="UniProtKB-EC"/>
</dbReference>
<dbReference type="SUPFAM" id="SSF51206">
    <property type="entry name" value="cAMP-binding domain-like"/>
    <property type="match status" value="3"/>
</dbReference>
<evidence type="ECO:0000256" key="15">
    <source>
        <dbReference type="SAM" id="MobiDB-lite"/>
    </source>
</evidence>
<evidence type="ECO:0000256" key="4">
    <source>
        <dbReference type="ARBA" id="ARBA00018317"/>
    </source>
</evidence>
<evidence type="ECO:0000256" key="9">
    <source>
        <dbReference type="ARBA" id="ARBA00022963"/>
    </source>
</evidence>
<dbReference type="GO" id="GO:0016042">
    <property type="term" value="P:lipid catabolic process"/>
    <property type="evidence" value="ECO:0007669"/>
    <property type="project" value="UniProtKB-UniRule"/>
</dbReference>
<evidence type="ECO:0000256" key="11">
    <source>
        <dbReference type="ARBA" id="ARBA00023098"/>
    </source>
</evidence>
<evidence type="ECO:0000256" key="2">
    <source>
        <dbReference type="ARBA" id="ARBA00006636"/>
    </source>
</evidence>
<dbReference type="InterPro" id="IPR001423">
    <property type="entry name" value="LysoPLipase_patatin_CS"/>
</dbReference>
<feature type="region of interest" description="Disordered" evidence="15">
    <location>
        <begin position="234"/>
        <end position="342"/>
    </location>
</feature>
<dbReference type="SMART" id="SM00100">
    <property type="entry name" value="cNMP"/>
    <property type="match status" value="2"/>
</dbReference>
<dbReference type="CDD" id="cd00038">
    <property type="entry name" value="CAP_ED"/>
    <property type="match status" value="2"/>
</dbReference>
<comment type="similarity">
    <text evidence="2 14">Belongs to the NTE family.</text>
</comment>
<dbReference type="InParanoid" id="A0A5C3NWM1"/>
<dbReference type="STRING" id="1314778.A0A5C3NWM1"/>
<dbReference type="PANTHER" id="PTHR14226:SF29">
    <property type="entry name" value="NEUROPATHY TARGET ESTERASE SWS"/>
    <property type="match status" value="1"/>
</dbReference>
<reference evidence="18 19" key="1">
    <citation type="journal article" date="2019" name="Nat. Ecol. Evol.">
        <title>Megaphylogeny resolves global patterns of mushroom evolution.</title>
        <authorList>
            <person name="Varga T."/>
            <person name="Krizsan K."/>
            <person name="Foldi C."/>
            <person name="Dima B."/>
            <person name="Sanchez-Garcia M."/>
            <person name="Sanchez-Ramirez S."/>
            <person name="Szollosi G.J."/>
            <person name="Szarkandi J.G."/>
            <person name="Papp V."/>
            <person name="Albert L."/>
            <person name="Andreopoulos W."/>
            <person name="Angelini C."/>
            <person name="Antonin V."/>
            <person name="Barry K.W."/>
            <person name="Bougher N.L."/>
            <person name="Buchanan P."/>
            <person name="Buyck B."/>
            <person name="Bense V."/>
            <person name="Catcheside P."/>
            <person name="Chovatia M."/>
            <person name="Cooper J."/>
            <person name="Damon W."/>
            <person name="Desjardin D."/>
            <person name="Finy P."/>
            <person name="Geml J."/>
            <person name="Haridas S."/>
            <person name="Hughes K."/>
            <person name="Justo A."/>
            <person name="Karasinski D."/>
            <person name="Kautmanova I."/>
            <person name="Kiss B."/>
            <person name="Kocsube S."/>
            <person name="Kotiranta H."/>
            <person name="LaButti K.M."/>
            <person name="Lechner B.E."/>
            <person name="Liimatainen K."/>
            <person name="Lipzen A."/>
            <person name="Lukacs Z."/>
            <person name="Mihaltcheva S."/>
            <person name="Morgado L.N."/>
            <person name="Niskanen T."/>
            <person name="Noordeloos M.E."/>
            <person name="Ohm R.A."/>
            <person name="Ortiz-Santana B."/>
            <person name="Ovrebo C."/>
            <person name="Racz N."/>
            <person name="Riley R."/>
            <person name="Savchenko A."/>
            <person name="Shiryaev A."/>
            <person name="Soop K."/>
            <person name="Spirin V."/>
            <person name="Szebenyi C."/>
            <person name="Tomsovsky M."/>
            <person name="Tulloss R.E."/>
            <person name="Uehling J."/>
            <person name="Grigoriev I.V."/>
            <person name="Vagvolgyi C."/>
            <person name="Papp T."/>
            <person name="Martin F.M."/>
            <person name="Miettinen O."/>
            <person name="Hibbett D.S."/>
            <person name="Nagy L.G."/>
        </authorList>
    </citation>
    <scope>NUCLEOTIDE SEQUENCE [LARGE SCALE GENOMIC DNA]</scope>
    <source>
        <strain evidence="18 19">HHB13444</strain>
    </source>
</reference>
<sequence>MEPPPDGGVSGNDRHPLILLLSAFFWVILWLLSWVKALAAFATITVPRFIYSVLSYSMTLTLNFWSFALLFLAAAVALNYWIRFRYLNKYTQLKEPPLVKADAQELHPDMNTPEQPANFHNYLDEFLQAVRVFGFLEKPVFHELARHLQTRRLLAGDTLSLDQDKSFYCVIDGNVQVYAQTGQPTPHGRSGAWDEEDTNGYQLLNQVGAGGTLSSLFTILSLFTENVKMSWQDGDRPDEHLDSHIASPTGGVPVRTRAHRSNSDVSQMDLTTIPSTPGRRSRAASVSSSGSTVHAADATSPRVTSPRTSRGRSASQDSRYTSIPSRGAPSSSRIHTSASTETQSHYGVVARAAEDSTLAVIPAEAFQRLTKKFPKAAAHIVQVILTRFSRVTFNAAHNYLGLTTEVLRTEKAINDIACHPLPQSFYQGGLRQLRQRFDGVSIPSDSDTESDYFTYSSHTSSKSSFLQDLRTSKSQAGSTSTGAGANTKYSPVTPFKAHGSRHFVQAGDLLSSVGESPQALARTVSSGTFTASTPRPDGLELSTQRLTTEEFDLKEEVMSCIAKSIGLIQPPISGGDSVEASPALSPSEGGSSRPGMFRSSFGSLSLLEIGVDDASSSRTESSSSIWADGYMSSLDNEVEILFFPAGSVLAKAGERNTGLFYVIDGFLDMILPADNTSSDKEKAGKQSNGEAPKATQQRPVPNSWSRSESTFTTGPRSTHATGASKGKSTKDSSQKPLFTVKPGGIAGYLSSLCQTASYVDIVAKTDAYVGFLPSPALERLLERRPIVLLTLAKRLISLLSPLVLHIDGSLDWVQVDAGQVLWRPEDESDSFYIVINGRLRAITEKDNGAINITAEYGQGDTVGELDVITSSPRTNTLHAIRDTELIRMPQTLFNAISSRNPRTTAQLLRMIASRVRTELDSVHKPLAAERARGHINLKNVAVLPVSRNIPIDVFSRKLHAALEGIGAPTAYLNQASVSDHLGRHAFTRMGKLKAAGWLAEQEQKYRIVLYIADSAVSSSWTQTCIRQADCVMVVGMGDDPSIGEYERLLLSLKTTARKELVLLHPDRSVVPGSTREWLKHRPWVHQHIHVELPGLNPSAARAPPTHQDPAAVVALKKMKDRVQSEIQRYRGTRSDPRPQRPTHMSDFARLARRICGKSIGVVLGGGGARGISHLGVLRALEEYGIPVDHIGGTSIGSFIGGLYAREGDIISSSGRAKQFSARMGNIWRMLSDVTYPLVAYTTGHEFNRSIYKAFYDLHIEDMWLPFFCNSTNLNPSQMEIHETGYAWRFIRASMTLVGLVPPLCDNGSMLVDGGYVDNLPVSTMLSMGANAVIASDVGSIDDNSPRNFGDSVSGVWLFINRWNPFSNARNIPAITELQQRLAYVSSVKTLEEAKVMKGCLYMQMPVQEYGTLQFGKFEEIQKKGYHAAMEFLRKFEADGLLPSPFIGEASQPAPSRTRGKSARRNSI</sequence>
<evidence type="ECO:0000256" key="7">
    <source>
        <dbReference type="ARBA" id="ARBA00022801"/>
    </source>
</evidence>
<evidence type="ECO:0000256" key="12">
    <source>
        <dbReference type="ARBA" id="ARBA00023136"/>
    </source>
</evidence>
<feature type="short sequence motif" description="GXSXG" evidence="13">
    <location>
        <begin position="1192"/>
        <end position="1196"/>
    </location>
</feature>
<comment type="catalytic activity">
    <reaction evidence="14">
        <text>a 1-acyl-sn-glycero-3-phosphocholine + H2O = sn-glycerol 3-phosphocholine + a fatty acid + H(+)</text>
        <dbReference type="Rhea" id="RHEA:15177"/>
        <dbReference type="ChEBI" id="CHEBI:15377"/>
        <dbReference type="ChEBI" id="CHEBI:15378"/>
        <dbReference type="ChEBI" id="CHEBI:16870"/>
        <dbReference type="ChEBI" id="CHEBI:28868"/>
        <dbReference type="ChEBI" id="CHEBI:58168"/>
        <dbReference type="EC" id="3.1.1.5"/>
    </reaction>
</comment>
<comment type="function">
    <text evidence="14">Intracellular phospholipase B that catalyzes the double deacylation of phosphatidylcholine (PC) to glycerophosphocholine (GroPCho). Plays an important role in membrane lipid homeostasis.</text>
</comment>
<evidence type="ECO:0000256" key="14">
    <source>
        <dbReference type="RuleBase" id="RU362043"/>
    </source>
</evidence>
<feature type="region of interest" description="Disordered" evidence="15">
    <location>
        <begin position="466"/>
        <end position="491"/>
    </location>
</feature>
<feature type="active site" description="Proton acceptor" evidence="13">
    <location>
        <position position="1312"/>
    </location>
</feature>
<feature type="active site" description="Nucleophile" evidence="13">
    <location>
        <position position="1194"/>
    </location>
</feature>
<accession>A0A5C3NWM1</accession>
<evidence type="ECO:0000259" key="16">
    <source>
        <dbReference type="PROSITE" id="PS50042"/>
    </source>
</evidence>
<dbReference type="InterPro" id="IPR018490">
    <property type="entry name" value="cNMP-bd_dom_sf"/>
</dbReference>
<feature type="compositionally biased region" description="Basic residues" evidence="15">
    <location>
        <begin position="1457"/>
        <end position="1467"/>
    </location>
</feature>
<dbReference type="PANTHER" id="PTHR14226">
    <property type="entry name" value="NEUROPATHY TARGET ESTERASE/SWISS CHEESE D.MELANOGASTER"/>
    <property type="match status" value="1"/>
</dbReference>
<dbReference type="Gene3D" id="3.40.1090.10">
    <property type="entry name" value="Cytosolic phospholipase A2 catalytic domain"/>
    <property type="match status" value="2"/>
</dbReference>
<dbReference type="InterPro" id="IPR014710">
    <property type="entry name" value="RmlC-like_jellyroll"/>
</dbReference>
<keyword evidence="19" id="KW-1185">Reference proteome</keyword>
<keyword evidence="12 14" id="KW-0472">Membrane</keyword>
<dbReference type="InterPro" id="IPR050301">
    <property type="entry name" value="NTE"/>
</dbReference>
<evidence type="ECO:0000256" key="8">
    <source>
        <dbReference type="ARBA" id="ARBA00022824"/>
    </source>
</evidence>
<feature type="transmembrane region" description="Helical" evidence="14">
    <location>
        <begin position="62"/>
        <end position="82"/>
    </location>
</feature>
<dbReference type="Pfam" id="PF01734">
    <property type="entry name" value="Patatin"/>
    <property type="match status" value="1"/>
</dbReference>
<evidence type="ECO:0000256" key="1">
    <source>
        <dbReference type="ARBA" id="ARBA00004586"/>
    </source>
</evidence>
<dbReference type="PROSITE" id="PS50042">
    <property type="entry name" value="CNMP_BINDING_3"/>
    <property type="match status" value="1"/>
</dbReference>
<dbReference type="Proteomes" id="UP000308197">
    <property type="component" value="Unassembled WGS sequence"/>
</dbReference>
<feature type="compositionally biased region" description="Polar residues" evidence="15">
    <location>
        <begin position="301"/>
        <end position="342"/>
    </location>
</feature>
<keyword evidence="6" id="KW-0677">Repeat</keyword>
<evidence type="ECO:0000256" key="13">
    <source>
        <dbReference type="PROSITE-ProRule" id="PRU01161"/>
    </source>
</evidence>
<evidence type="ECO:0000259" key="17">
    <source>
        <dbReference type="PROSITE" id="PS51635"/>
    </source>
</evidence>
<comment type="subcellular location">
    <subcellularLocation>
        <location evidence="1 14">Endoplasmic reticulum membrane</location>
    </subcellularLocation>
</comment>
<dbReference type="PROSITE" id="PS01237">
    <property type="entry name" value="UPF0028"/>
    <property type="match status" value="1"/>
</dbReference>
<name>A0A5C3NWM1_9APHY</name>
<dbReference type="InterPro" id="IPR056556">
    <property type="entry name" value="NTE1_P-loop_dom"/>
</dbReference>
<feature type="region of interest" description="Disordered" evidence="15">
    <location>
        <begin position="574"/>
        <end position="595"/>
    </location>
</feature>
<dbReference type="GO" id="GO:0005789">
    <property type="term" value="C:endoplasmic reticulum membrane"/>
    <property type="evidence" value="ECO:0007669"/>
    <property type="project" value="UniProtKB-SubCell"/>
</dbReference>
<feature type="compositionally biased region" description="Polar residues" evidence="15">
    <location>
        <begin position="685"/>
        <end position="721"/>
    </location>
</feature>
<feature type="compositionally biased region" description="Polar residues" evidence="15">
    <location>
        <begin position="263"/>
        <end position="275"/>
    </location>
</feature>
<dbReference type="EMBL" id="ML211644">
    <property type="protein sequence ID" value="TFK81169.1"/>
    <property type="molecule type" value="Genomic_DNA"/>
</dbReference>
<feature type="transmembrane region" description="Helical" evidence="14">
    <location>
        <begin position="23"/>
        <end position="50"/>
    </location>
</feature>
<evidence type="ECO:0000313" key="19">
    <source>
        <dbReference type="Proteomes" id="UP000308197"/>
    </source>
</evidence>
<dbReference type="GO" id="GO:0046470">
    <property type="term" value="P:phosphatidylcholine metabolic process"/>
    <property type="evidence" value="ECO:0007669"/>
    <property type="project" value="InterPro"/>
</dbReference>
<dbReference type="Pfam" id="PF24179">
    <property type="entry name" value="NTE_Ploop"/>
    <property type="match status" value="1"/>
</dbReference>
<feature type="short sequence motif" description="DGA/G" evidence="13">
    <location>
        <begin position="1312"/>
        <end position="1314"/>
    </location>
</feature>
<dbReference type="InterPro" id="IPR002641">
    <property type="entry name" value="PNPLA_dom"/>
</dbReference>
<proteinExistence type="inferred from homology"/>
<dbReference type="Pfam" id="PF00027">
    <property type="entry name" value="cNMP_binding"/>
    <property type="match status" value="1"/>
</dbReference>
<feature type="region of interest" description="Disordered" evidence="15">
    <location>
        <begin position="1446"/>
        <end position="1467"/>
    </location>
</feature>
<feature type="region of interest" description="Disordered" evidence="15">
    <location>
        <begin position="677"/>
        <end position="735"/>
    </location>
</feature>
<feature type="compositionally biased region" description="Polar residues" evidence="15">
    <location>
        <begin position="472"/>
        <end position="490"/>
    </location>
</feature>
<dbReference type="FunCoup" id="A0A5C3NWM1">
    <property type="interactions" value="135"/>
</dbReference>
<feature type="compositionally biased region" description="Basic and acidic residues" evidence="15">
    <location>
        <begin position="234"/>
        <end position="243"/>
    </location>
</feature>
<feature type="domain" description="PNPLA" evidence="17">
    <location>
        <begin position="1161"/>
        <end position="1325"/>
    </location>
</feature>
<feature type="short sequence motif" description="GXGXXG" evidence="13">
    <location>
        <begin position="1165"/>
        <end position="1170"/>
    </location>
</feature>
<evidence type="ECO:0000256" key="6">
    <source>
        <dbReference type="ARBA" id="ARBA00022737"/>
    </source>
</evidence>
<dbReference type="PROSITE" id="PS51635">
    <property type="entry name" value="PNPLA"/>
    <property type="match status" value="1"/>
</dbReference>
<keyword evidence="8 14" id="KW-0256">Endoplasmic reticulum</keyword>
<protein>
    <recommendedName>
        <fullName evidence="4 14">Lysophospholipase NTE1</fullName>
        <ecNumber evidence="3 14">3.1.1.5</ecNumber>
    </recommendedName>
    <alternativeName>
        <fullName evidence="14">Intracellular phospholipase B</fullName>
    </alternativeName>
</protein>
<dbReference type="FunFam" id="3.40.1090.10:FF:000007">
    <property type="entry name" value="Lysophospholipase NTE1"/>
    <property type="match status" value="1"/>
</dbReference>
<keyword evidence="5 14" id="KW-0812">Transmembrane</keyword>
<dbReference type="InterPro" id="IPR016035">
    <property type="entry name" value="Acyl_Trfase/lysoPLipase"/>
</dbReference>
<dbReference type="Gene3D" id="2.60.120.10">
    <property type="entry name" value="Jelly Rolls"/>
    <property type="match status" value="4"/>
</dbReference>
<keyword evidence="9 13" id="KW-0442">Lipid degradation</keyword>
<dbReference type="EC" id="3.1.1.5" evidence="3 14"/>
<evidence type="ECO:0000256" key="3">
    <source>
        <dbReference type="ARBA" id="ARBA00013274"/>
    </source>
</evidence>
<evidence type="ECO:0000256" key="10">
    <source>
        <dbReference type="ARBA" id="ARBA00022989"/>
    </source>
</evidence>
<keyword evidence="10 14" id="KW-1133">Transmembrane helix</keyword>
<feature type="domain" description="Cyclic nucleotide-binding" evidence="16">
    <location>
        <begin position="794"/>
        <end position="896"/>
    </location>
</feature>
<organism evidence="18 19">
    <name type="scientific">Polyporus arcularius HHB13444</name>
    <dbReference type="NCBI Taxonomy" id="1314778"/>
    <lineage>
        <taxon>Eukaryota</taxon>
        <taxon>Fungi</taxon>
        <taxon>Dikarya</taxon>
        <taxon>Basidiomycota</taxon>
        <taxon>Agaricomycotina</taxon>
        <taxon>Agaricomycetes</taxon>
        <taxon>Polyporales</taxon>
        <taxon>Polyporaceae</taxon>
        <taxon>Polyporus</taxon>
    </lineage>
</organism>
<keyword evidence="11 13" id="KW-0443">Lipid metabolism</keyword>
<evidence type="ECO:0000313" key="18">
    <source>
        <dbReference type="EMBL" id="TFK81169.1"/>
    </source>
</evidence>